<name>A0A8J5ZSX1_GALPY</name>
<evidence type="ECO:0000256" key="11">
    <source>
        <dbReference type="SAM" id="MobiDB-lite"/>
    </source>
</evidence>
<dbReference type="PANTHER" id="PTHR10500:SF4">
    <property type="entry name" value="PROSTATE-ASSOCIATED MICROSEMINOPROTEIN"/>
    <property type="match status" value="1"/>
</dbReference>
<proteinExistence type="inferred from homology"/>
<dbReference type="FunFam" id="2.60.40.1900:FF:000001">
    <property type="entry name" value="Beta-microseminoprotein"/>
    <property type="match status" value="1"/>
</dbReference>
<dbReference type="EMBL" id="JAGFMF010012196">
    <property type="protein sequence ID" value="KAG8505982.1"/>
    <property type="molecule type" value="Genomic_DNA"/>
</dbReference>
<evidence type="ECO:0000256" key="2">
    <source>
        <dbReference type="ARBA" id="ARBA00010352"/>
    </source>
</evidence>
<dbReference type="GO" id="GO:0005615">
    <property type="term" value="C:extracellular space"/>
    <property type="evidence" value="ECO:0007669"/>
    <property type="project" value="UniProtKB-KW"/>
</dbReference>
<evidence type="ECO:0000256" key="6">
    <source>
        <dbReference type="ARBA" id="ARBA00022729"/>
    </source>
</evidence>
<dbReference type="GO" id="GO:0005737">
    <property type="term" value="C:cytoplasm"/>
    <property type="evidence" value="ECO:0007669"/>
    <property type="project" value="TreeGrafter"/>
</dbReference>
<dbReference type="GO" id="GO:0006954">
    <property type="term" value="P:inflammatory response"/>
    <property type="evidence" value="ECO:0007669"/>
    <property type="project" value="UniProtKB-KW"/>
</dbReference>
<keyword evidence="8" id="KW-0395">Inflammatory response</keyword>
<keyword evidence="5 10" id="KW-0964">Secreted</keyword>
<reference evidence="12" key="1">
    <citation type="journal article" date="2021" name="Evol. Appl.">
        <title>The genome of the Pyrenean desman and the effects of bottlenecks and inbreeding on the genomic landscape of an endangered species.</title>
        <authorList>
            <person name="Escoda L."/>
            <person name="Castresana J."/>
        </authorList>
    </citation>
    <scope>NUCLEOTIDE SEQUENCE</scope>
    <source>
        <strain evidence="12">IBE-C5619</strain>
    </source>
</reference>
<dbReference type="AlphaFoldDB" id="A0A8J5ZSX1"/>
<evidence type="ECO:0000313" key="13">
    <source>
        <dbReference type="Proteomes" id="UP000700334"/>
    </source>
</evidence>
<keyword evidence="6" id="KW-0732">Signal</keyword>
<dbReference type="Proteomes" id="UP000700334">
    <property type="component" value="Unassembled WGS sequence"/>
</dbReference>
<comment type="subcellular location">
    <subcellularLocation>
        <location evidence="1 10">Secreted</location>
    </subcellularLocation>
</comment>
<feature type="region of interest" description="Disordered" evidence="11">
    <location>
        <begin position="171"/>
        <end position="193"/>
    </location>
</feature>
<evidence type="ECO:0000256" key="7">
    <source>
        <dbReference type="ARBA" id="ARBA00023157"/>
    </source>
</evidence>
<evidence type="ECO:0000313" key="12">
    <source>
        <dbReference type="EMBL" id="KAG8505982.1"/>
    </source>
</evidence>
<dbReference type="GO" id="GO:0005125">
    <property type="term" value="F:cytokine activity"/>
    <property type="evidence" value="ECO:0007669"/>
    <property type="project" value="UniProtKB-KW"/>
</dbReference>
<dbReference type="Pfam" id="PF05825">
    <property type="entry name" value="PSP94"/>
    <property type="match status" value="1"/>
</dbReference>
<evidence type="ECO:0000256" key="3">
    <source>
        <dbReference type="ARBA" id="ARBA00022500"/>
    </source>
</evidence>
<keyword evidence="7" id="KW-1015">Disulfide bond</keyword>
<keyword evidence="13" id="KW-1185">Reference proteome</keyword>
<dbReference type="OrthoDB" id="8452296at2759"/>
<evidence type="ECO:0000256" key="9">
    <source>
        <dbReference type="ARBA" id="ARBA00055427"/>
    </source>
</evidence>
<comment type="similarity">
    <text evidence="2 10">Belongs to the beta-microseminoprotein family.</text>
</comment>
<keyword evidence="3" id="KW-0145">Chemotaxis</keyword>
<evidence type="ECO:0000256" key="4">
    <source>
        <dbReference type="ARBA" id="ARBA00022514"/>
    </source>
</evidence>
<dbReference type="GO" id="GO:0006935">
    <property type="term" value="P:chemotaxis"/>
    <property type="evidence" value="ECO:0007669"/>
    <property type="project" value="UniProtKB-KW"/>
</dbReference>
<evidence type="ECO:0000256" key="5">
    <source>
        <dbReference type="ARBA" id="ARBA00022525"/>
    </source>
</evidence>
<dbReference type="InterPro" id="IPR008735">
    <property type="entry name" value="PSP94"/>
</dbReference>
<protein>
    <recommendedName>
        <fullName evidence="10">Beta-microseminoprotein</fullName>
    </recommendedName>
</protein>
<comment type="function">
    <text evidence="9">Acts as a ligand for C-C chemokine receptor CCR2. Signals through binding and activation of CCR2 and induces a strong chemotactic response and mobilization of intracellular calcium ions. Exhibits a chemotactic activity for monocytes and lymphocytes but not neutrophils.</text>
</comment>
<evidence type="ECO:0000256" key="1">
    <source>
        <dbReference type="ARBA" id="ARBA00004613"/>
    </source>
</evidence>
<evidence type="ECO:0000256" key="8">
    <source>
        <dbReference type="ARBA" id="ARBA00023198"/>
    </source>
</evidence>
<dbReference type="PANTHER" id="PTHR10500">
    <property type="entry name" value="BETA-MICROSEMINOPROTEIN"/>
    <property type="match status" value="1"/>
</dbReference>
<dbReference type="Gene3D" id="2.60.40.1900">
    <property type="entry name" value="Beta-microseminoprotein (PSP94) domain"/>
    <property type="match status" value="1"/>
</dbReference>
<evidence type="ECO:0000256" key="10">
    <source>
        <dbReference type="RuleBase" id="RU364124"/>
    </source>
</evidence>
<gene>
    <name evidence="12" type="ORF">J0S82_015530</name>
</gene>
<accession>A0A8J5ZSX1</accession>
<sequence length="193" mass="20664">MALGMPWASQVKATPGGWGTVCLVISLLLQYPGVHSKCYFQAQGKGGQWELGGRGLKEDVVLEYPGFFQHGNNGVVCQTGSVCPQTPPHTNISCSSLAPCHYEGKYYSLGESWLRKDCFHCTCLHPVGVGCCDTSQHPIDFPAECEVRQEAGTCQFSLVQKSDPRLPCKGGGPNLEWGSANTPVPGVPAPHSS</sequence>
<comment type="caution">
    <text evidence="12">The sequence shown here is derived from an EMBL/GenBank/DDBJ whole genome shotgun (WGS) entry which is preliminary data.</text>
</comment>
<organism evidence="12 13">
    <name type="scientific">Galemys pyrenaicus</name>
    <name type="common">Iberian desman</name>
    <name type="synonym">Pyrenean desman</name>
    <dbReference type="NCBI Taxonomy" id="202257"/>
    <lineage>
        <taxon>Eukaryota</taxon>
        <taxon>Metazoa</taxon>
        <taxon>Chordata</taxon>
        <taxon>Craniata</taxon>
        <taxon>Vertebrata</taxon>
        <taxon>Euteleostomi</taxon>
        <taxon>Mammalia</taxon>
        <taxon>Eutheria</taxon>
        <taxon>Laurasiatheria</taxon>
        <taxon>Eulipotyphla</taxon>
        <taxon>Talpidae</taxon>
        <taxon>Galemys</taxon>
    </lineage>
</organism>
<keyword evidence="4" id="KW-0202">Cytokine</keyword>